<feature type="compositionally biased region" description="Basic and acidic residues" evidence="20">
    <location>
        <begin position="795"/>
        <end position="805"/>
    </location>
</feature>
<comment type="cofactor">
    <cofactor evidence="1">
        <name>FMN</name>
        <dbReference type="ChEBI" id="CHEBI:58210"/>
    </cofactor>
</comment>
<evidence type="ECO:0000256" key="4">
    <source>
        <dbReference type="ARBA" id="ARBA00004496"/>
    </source>
</evidence>
<dbReference type="SUPFAM" id="SSF48264">
    <property type="entry name" value="Cytochrome P450"/>
    <property type="match status" value="1"/>
</dbReference>
<dbReference type="Pfam" id="PF00258">
    <property type="entry name" value="Flavodoxin_1"/>
    <property type="match status" value="1"/>
</dbReference>
<dbReference type="PANTHER" id="PTHR12596">
    <property type="entry name" value="EXPORTIN 4,7-RELATED"/>
    <property type="match status" value="1"/>
</dbReference>
<dbReference type="Pfam" id="PF00067">
    <property type="entry name" value="p450"/>
    <property type="match status" value="1"/>
</dbReference>
<gene>
    <name evidence="23" type="ORF">INT48_005098</name>
</gene>
<dbReference type="GO" id="GO:0005049">
    <property type="term" value="F:nuclear export signal receptor activity"/>
    <property type="evidence" value="ECO:0007669"/>
    <property type="project" value="InterPro"/>
</dbReference>
<evidence type="ECO:0000256" key="14">
    <source>
        <dbReference type="ARBA" id="ARBA00022927"/>
    </source>
</evidence>
<dbReference type="InterPro" id="IPR023173">
    <property type="entry name" value="NADPH_Cyt_P450_Rdtase_alpha"/>
</dbReference>
<evidence type="ECO:0000256" key="19">
    <source>
        <dbReference type="ARBA" id="ARBA00049342"/>
    </source>
</evidence>
<sequence length="2332" mass="262595">MLTDNTTSLIVVLKGSTDVEKDGRIIRFGNGANLDTVRSLAAEKLGIAGGYTDIQLLNDQGEILTGIDAVKNQQIVLIDLKQQIKDVIPGPANLPFGWLRQFKKHGSLVEVNILGRKVVGTNEPDIAELFAKESEYFTKKVGATGLSEIKAFGRQGLFTTDTDEMDWKLAHKLLMPAFSPRAIKVYQEEMGEITQQAIKIFEQFSPTDRVEIIDWTTNITFETIGRVGFGYDFNLLASPDQPANPFIEAMGYCLKQSIQRMQQAQFVKSLPIEANRKFDRSIALMHSVVDGVIVERKNSADAKNMEKDLLGYMLNARDENNLGLTDENIRDQVVTFLIAGHDTTANTLAWTLYELSRNPDVQAKVLQEVADNHISWDKLPTSEQIPNLKYTHQVIKEVLRMYPPVRILGKYCKEDCIVPGGYRIKAGTTCAIHVYGLHHNEDVYPDHNRFDPDRWTPEEEQKRSRFSWLPFSTGARGCIGMALAIQEAKTVLAMLLNRFEFKYEGPDIQYDPKSATTKPVDLFMTIHPREDFPAPSDEATAAKKVASTTKAEPVRSLPVVSSTAASSNLDLPPITFLYGTQTGTSQDYANQLTNQAKSFGFKDVTLCEMDKWKVIQEGKFVTKDKSKRLDKELVVICTATYNGQPPDTAEKFDKFLDEKSKEEGHEKLLNGLSFTVFGLGNKNWRTYQCFPIKVTEMLEELGADRFFAGGEGDADKDMDAVFNEWCAHFWTHTLDSYGIQASEDKSVVPTAATTVSTQKAVVKVKFIQPNNKEAWEAAKNNHNGENNAVISTSREIQKEGSPRSTRHIEIDISKLSAIGDKNYLYNAGDHLEVFPENNKESVEAIALSFGWVLESVFEIDQETLANVSPRSLAANVKGPCTVRNMLTYYADITSPPSRAVLACFSAQLKLTAPDTAATFEKLLMPDANNQDQYPAFIQKYRTLLDLQRAFPQVNRLDLGQFLAAVPVIQPRRYSIASSPLAHPYSSHLTVGVVDDVVNDKHYSGLASSFLKDGHKDMKLRAALKSSKSTFSMPSDPSVPLIMISAGTGFSPFRGFLQERKAQIDAGEKVGETVLFFGCRRADQDYIYQEELEQYVEDKVLTRLHTAFSRNEEQSPVKYVQHALISNASEVWNLLYPADPDTKPATVYVCGSGAMSRDIRRAFVNMAISFGMAETEEQAEQLIDKLMDEKRYLCDFEMDRAQDPENAAIFKQFEEACSDFQIVLQVPATRAAAEQIMTQFRQIPKVLPACQYVLEHAQTAMVQFQVTLAIGDIAVRDYTLYEQRDLIQLKNYMIEYCLKRPTLPKFVRDQLVLAAALITKRSLFDVTDQDREAILLHIKQLLQMEADDAQVLGLALANALVDQFSNTKSTTIGLTWEHHHNCKVFFESNILLPLFEQVITKLHQFVSHVQHLPDNVPAVLVEMLVLLEKILQWEFEETNTAPSLPGTFAKESDLDDFDREDGPSSAKKSYVVFPKNWQPVVGNSEVLWLFFMTYSLVQDDDRLGHRCRQCLIQLSGFQQEFFNNDFNLIKSYATIMIQGIRKMLSDITLFGTSPDALSEQGPQMLGTIQMIRRLLENVSLSILCSIPDFFQFLNEVGIITVSCLAGTVTEVDEGWISEACDECLQTWVKMADSVQPSDIRGGDPKAGLTTEQSQHLTQYMTNVASEVVDSYINTRLERAKLVLGDDEEEDEIDAGFKDWDTFADQLTCIGTLGRLNPQPCLLRIQQLLMERFETFKGYFGSNNGNDQELIFLHEQFHWIILITGHILADTGKGEQPMIPESLMQLSGSQQFEQDQIVNLSQLLLELFRFNSSFSSSTVEASNCSPRVAETLIWYMERWSKSYLLVDENEYGYISPNIAKAFGRPGPSDGQGITVIDFFIEQMKKNFILWNADPDVLGQLVNWLHTCGTSNNLKRGLLQSSSFPDLVQFITQNLEQLPEVVHNSLIQTIATISSFAVDETTRNNYFGLMFKMIEDCLGSLLHRPDFQQCYQQGEVINKVINALEMFDGLALACQYSNTQTIFSFCTRFFESFIQLMNLYKQAPEVQLAILQLFSDLCKRLDFGLLSAQDKQLLFGTIIEILKIFGTCNHGKKRMHSQEEEEDKPYADISIVLVMLSNIMASGIEDFNRKEQNGSDVADVVLFGINIVIPMIDMEMLKIPSICQQYIQLISHMIEVFPDKLSGLPTPLFNNLMASLEYGIRHDISDINILTLHAIAPLSMWVYHQQTNGINVEFIKEALQKFLQGLLDCLLFQHLDTNVIDAASDALLALDVYMVLANQIISQQSTEIQSRLLLAFQKLDGATPQQGLPANRIVPGFKEALLSFLMDVRAVLRVK</sequence>
<name>A0A8H7SQG7_9FUNG</name>
<dbReference type="Pfam" id="PF00175">
    <property type="entry name" value="NAD_binding_1"/>
    <property type="match status" value="1"/>
</dbReference>
<evidence type="ECO:0000256" key="12">
    <source>
        <dbReference type="ARBA" id="ARBA00022827"/>
    </source>
</evidence>
<dbReference type="PANTHER" id="PTHR12596:SF1">
    <property type="entry name" value="EXPORTIN-4"/>
    <property type="match status" value="1"/>
</dbReference>
<dbReference type="GO" id="GO:0004497">
    <property type="term" value="F:monooxygenase activity"/>
    <property type="evidence" value="ECO:0007669"/>
    <property type="project" value="InterPro"/>
</dbReference>
<dbReference type="SUPFAM" id="SSF48371">
    <property type="entry name" value="ARM repeat"/>
    <property type="match status" value="1"/>
</dbReference>
<keyword evidence="9" id="KW-0285">Flavoprotein</keyword>
<dbReference type="InterPro" id="IPR008254">
    <property type="entry name" value="Flavodoxin/NO_synth"/>
</dbReference>
<dbReference type="SUPFAM" id="SSF52218">
    <property type="entry name" value="Flavoproteins"/>
    <property type="match status" value="1"/>
</dbReference>
<evidence type="ECO:0000256" key="16">
    <source>
        <dbReference type="ARBA" id="ARBA00023004"/>
    </source>
</evidence>
<dbReference type="GO" id="GO:0010181">
    <property type="term" value="F:FMN binding"/>
    <property type="evidence" value="ECO:0007669"/>
    <property type="project" value="InterPro"/>
</dbReference>
<dbReference type="GO" id="GO:0005506">
    <property type="term" value="F:iron ion binding"/>
    <property type="evidence" value="ECO:0007669"/>
    <property type="project" value="InterPro"/>
</dbReference>
<dbReference type="InterPro" id="IPR029039">
    <property type="entry name" value="Flavoprotein-like_sf"/>
</dbReference>
<evidence type="ECO:0000256" key="3">
    <source>
        <dbReference type="ARBA" id="ARBA00004123"/>
    </source>
</evidence>
<evidence type="ECO:0000256" key="10">
    <source>
        <dbReference type="ARBA" id="ARBA00022643"/>
    </source>
</evidence>
<comment type="caution">
    <text evidence="23">The sequence shown here is derived from an EMBL/GenBank/DDBJ whole genome shotgun (WGS) entry which is preliminary data.</text>
</comment>
<evidence type="ECO:0000256" key="8">
    <source>
        <dbReference type="ARBA" id="ARBA00022490"/>
    </source>
</evidence>
<feature type="domain" description="FAD-binding FR-type" evidence="22">
    <location>
        <begin position="783"/>
        <end position="1033"/>
    </location>
</feature>
<dbReference type="Gene3D" id="1.10.630.10">
    <property type="entry name" value="Cytochrome P450"/>
    <property type="match status" value="1"/>
</dbReference>
<accession>A0A8H7SQG7</accession>
<evidence type="ECO:0000256" key="7">
    <source>
        <dbReference type="ARBA" id="ARBA00022448"/>
    </source>
</evidence>
<comment type="similarity">
    <text evidence="5">Belongs to the exportin family.</text>
</comment>
<dbReference type="Pfam" id="PF00667">
    <property type="entry name" value="FAD_binding_1"/>
    <property type="match status" value="1"/>
</dbReference>
<keyword evidence="13" id="KW-0521">NADP</keyword>
<dbReference type="PROSITE" id="PS51384">
    <property type="entry name" value="FAD_FR"/>
    <property type="match status" value="1"/>
</dbReference>
<evidence type="ECO:0000259" key="22">
    <source>
        <dbReference type="PROSITE" id="PS51384"/>
    </source>
</evidence>
<dbReference type="GO" id="GO:0005737">
    <property type="term" value="C:cytoplasm"/>
    <property type="evidence" value="ECO:0007669"/>
    <property type="project" value="UniProtKB-SubCell"/>
</dbReference>
<dbReference type="GO" id="GO:0006611">
    <property type="term" value="P:protein export from nucleus"/>
    <property type="evidence" value="ECO:0007669"/>
    <property type="project" value="TreeGrafter"/>
</dbReference>
<keyword evidence="10" id="KW-0288">FMN</keyword>
<dbReference type="SUPFAM" id="SSF52343">
    <property type="entry name" value="Ferredoxin reductase-like, C-terminal NADP-linked domain"/>
    <property type="match status" value="1"/>
</dbReference>
<comment type="catalytic activity">
    <reaction evidence="19">
        <text>2 oxidized [cytochrome P450] + NADPH = 2 reduced [cytochrome P450] + NADP(+) + H(+)</text>
        <dbReference type="Rhea" id="RHEA:24040"/>
        <dbReference type="Rhea" id="RHEA-COMP:14627"/>
        <dbReference type="Rhea" id="RHEA-COMP:14628"/>
        <dbReference type="ChEBI" id="CHEBI:15378"/>
        <dbReference type="ChEBI" id="CHEBI:55376"/>
        <dbReference type="ChEBI" id="CHEBI:57783"/>
        <dbReference type="ChEBI" id="CHEBI:58349"/>
        <dbReference type="ChEBI" id="CHEBI:60344"/>
        <dbReference type="EC" id="1.6.2.4"/>
    </reaction>
</comment>
<comment type="cofactor">
    <cofactor evidence="2">
        <name>FAD</name>
        <dbReference type="ChEBI" id="CHEBI:57692"/>
    </cofactor>
</comment>
<dbReference type="InterPro" id="IPR003097">
    <property type="entry name" value="CysJ-like_FAD-binding"/>
</dbReference>
<evidence type="ECO:0000313" key="24">
    <source>
        <dbReference type="Proteomes" id="UP000613177"/>
    </source>
</evidence>
<keyword evidence="16" id="KW-0408">Iron</keyword>
<evidence type="ECO:0000313" key="23">
    <source>
        <dbReference type="EMBL" id="KAG2234944.1"/>
    </source>
</evidence>
<dbReference type="InterPro" id="IPR001128">
    <property type="entry name" value="Cyt_P450"/>
</dbReference>
<dbReference type="Gene3D" id="2.40.30.10">
    <property type="entry name" value="Translation factors"/>
    <property type="match status" value="1"/>
</dbReference>
<dbReference type="Proteomes" id="UP000613177">
    <property type="component" value="Unassembled WGS sequence"/>
</dbReference>
<dbReference type="GO" id="GO:0005643">
    <property type="term" value="C:nuclear pore"/>
    <property type="evidence" value="ECO:0007669"/>
    <property type="project" value="TreeGrafter"/>
</dbReference>
<keyword evidence="12" id="KW-0274">FAD</keyword>
<dbReference type="PRINTS" id="PR00371">
    <property type="entry name" value="FPNCR"/>
</dbReference>
<evidence type="ECO:0000256" key="17">
    <source>
        <dbReference type="ARBA" id="ARBA00023242"/>
    </source>
</evidence>
<evidence type="ECO:0000256" key="6">
    <source>
        <dbReference type="ARBA" id="ARBA00010018"/>
    </source>
</evidence>
<feature type="compositionally biased region" description="Polar residues" evidence="20">
    <location>
        <begin position="784"/>
        <end position="794"/>
    </location>
</feature>
<dbReference type="InterPro" id="IPR001433">
    <property type="entry name" value="OxRdtase_FAD/NAD-bd"/>
</dbReference>
<dbReference type="SUPFAM" id="SSF63380">
    <property type="entry name" value="Riboflavin synthase domain-like"/>
    <property type="match status" value="1"/>
</dbReference>
<organism evidence="23 24">
    <name type="scientific">Thamnidium elegans</name>
    <dbReference type="NCBI Taxonomy" id="101142"/>
    <lineage>
        <taxon>Eukaryota</taxon>
        <taxon>Fungi</taxon>
        <taxon>Fungi incertae sedis</taxon>
        <taxon>Mucoromycota</taxon>
        <taxon>Mucoromycotina</taxon>
        <taxon>Mucoromycetes</taxon>
        <taxon>Mucorales</taxon>
        <taxon>Mucorineae</taxon>
        <taxon>Mucoraceae</taxon>
        <taxon>Thamnidium</taxon>
    </lineage>
</organism>
<evidence type="ECO:0000256" key="20">
    <source>
        <dbReference type="SAM" id="MobiDB-lite"/>
    </source>
</evidence>
<evidence type="ECO:0000256" key="18">
    <source>
        <dbReference type="ARBA" id="ARBA00040444"/>
    </source>
</evidence>
<dbReference type="Gene3D" id="1.25.10.10">
    <property type="entry name" value="Leucine-rich Repeat Variant"/>
    <property type="match status" value="2"/>
</dbReference>
<keyword evidence="7" id="KW-0813">Transport</keyword>
<keyword evidence="24" id="KW-1185">Reference proteome</keyword>
<dbReference type="InterPro" id="IPR001094">
    <property type="entry name" value="Flavdoxin-like"/>
</dbReference>
<dbReference type="EMBL" id="JAEPRE010000042">
    <property type="protein sequence ID" value="KAG2234944.1"/>
    <property type="molecule type" value="Genomic_DNA"/>
</dbReference>
<dbReference type="InterPro" id="IPR011989">
    <property type="entry name" value="ARM-like"/>
</dbReference>
<dbReference type="InterPro" id="IPR044189">
    <property type="entry name" value="XPO4/7-like"/>
</dbReference>
<feature type="domain" description="Flavodoxin-like" evidence="21">
    <location>
        <begin position="574"/>
        <end position="730"/>
    </location>
</feature>
<evidence type="ECO:0000256" key="1">
    <source>
        <dbReference type="ARBA" id="ARBA00001917"/>
    </source>
</evidence>
<evidence type="ECO:0000256" key="11">
    <source>
        <dbReference type="ARBA" id="ARBA00022723"/>
    </source>
</evidence>
<reference evidence="23" key="1">
    <citation type="submission" date="2021-01" db="EMBL/GenBank/DDBJ databases">
        <title>Metabolic potential, ecology and presence of endohyphal bacteria is reflected in genomic diversity of Mucoromycotina.</title>
        <authorList>
            <person name="Muszewska A."/>
            <person name="Okrasinska A."/>
            <person name="Steczkiewicz K."/>
            <person name="Drgas O."/>
            <person name="Orlowska M."/>
            <person name="Perlinska-Lenart U."/>
            <person name="Aleksandrzak-Piekarczyk T."/>
            <person name="Szatraj K."/>
            <person name="Zielenkiewicz U."/>
            <person name="Pilsyk S."/>
            <person name="Malc E."/>
            <person name="Mieczkowski P."/>
            <person name="Kruszewska J.S."/>
            <person name="Biernat P."/>
            <person name="Pawlowska J."/>
        </authorList>
    </citation>
    <scope>NUCLEOTIDE SEQUENCE</scope>
    <source>
        <strain evidence="23">WA0000018081</strain>
    </source>
</reference>
<dbReference type="InterPro" id="IPR016024">
    <property type="entry name" value="ARM-type_fold"/>
</dbReference>
<dbReference type="PROSITE" id="PS00086">
    <property type="entry name" value="CYTOCHROME_P450"/>
    <property type="match status" value="1"/>
</dbReference>
<evidence type="ECO:0000256" key="2">
    <source>
        <dbReference type="ARBA" id="ARBA00001974"/>
    </source>
</evidence>
<proteinExistence type="inferred from homology"/>
<dbReference type="InterPro" id="IPR017938">
    <property type="entry name" value="Riboflavin_synthase-like_b-brl"/>
</dbReference>
<dbReference type="InterPro" id="IPR039261">
    <property type="entry name" value="FNR_nucleotide-bd"/>
</dbReference>
<evidence type="ECO:0000256" key="15">
    <source>
        <dbReference type="ARBA" id="ARBA00023002"/>
    </source>
</evidence>
<dbReference type="InterPro" id="IPR001709">
    <property type="entry name" value="Flavoprot_Pyr_Nucl_cyt_Rdtase"/>
</dbReference>
<dbReference type="GO" id="GO:0003958">
    <property type="term" value="F:NADPH-hemoprotein reductase activity"/>
    <property type="evidence" value="ECO:0007669"/>
    <property type="project" value="UniProtKB-EC"/>
</dbReference>
<keyword evidence="11" id="KW-0479">Metal-binding</keyword>
<comment type="similarity">
    <text evidence="6">In the N-terminal section; belongs to the cytochrome P450 family.</text>
</comment>
<feature type="region of interest" description="Disordered" evidence="20">
    <location>
        <begin position="784"/>
        <end position="805"/>
    </location>
</feature>
<dbReference type="GO" id="GO:0020037">
    <property type="term" value="F:heme binding"/>
    <property type="evidence" value="ECO:0007669"/>
    <property type="project" value="InterPro"/>
</dbReference>
<dbReference type="PRINTS" id="PR00369">
    <property type="entry name" value="FLAVODOXIN"/>
</dbReference>
<dbReference type="PROSITE" id="PS50902">
    <property type="entry name" value="FLAVODOXIN_LIKE"/>
    <property type="match status" value="1"/>
</dbReference>
<dbReference type="GO" id="GO:0016705">
    <property type="term" value="F:oxidoreductase activity, acting on paired donors, with incorporation or reduction of molecular oxygen"/>
    <property type="evidence" value="ECO:0007669"/>
    <property type="project" value="InterPro"/>
</dbReference>
<keyword evidence="8" id="KW-0963">Cytoplasm</keyword>
<dbReference type="Gene3D" id="3.40.50.80">
    <property type="entry name" value="Nucleotide-binding domain of ferredoxin-NADP reductase (FNR) module"/>
    <property type="match status" value="1"/>
</dbReference>
<evidence type="ECO:0000256" key="13">
    <source>
        <dbReference type="ARBA" id="ARBA00022857"/>
    </source>
</evidence>
<keyword evidence="15" id="KW-0560">Oxidoreductase</keyword>
<dbReference type="Gene3D" id="3.40.50.360">
    <property type="match status" value="1"/>
</dbReference>
<dbReference type="InterPro" id="IPR017927">
    <property type="entry name" value="FAD-bd_FR_type"/>
</dbReference>
<keyword evidence="17" id="KW-0539">Nucleus</keyword>
<dbReference type="Gene3D" id="1.20.990.10">
    <property type="entry name" value="NADPH-cytochrome p450 Reductase, Chain A, domain 3"/>
    <property type="match status" value="1"/>
</dbReference>
<evidence type="ECO:0000259" key="21">
    <source>
        <dbReference type="PROSITE" id="PS50902"/>
    </source>
</evidence>
<evidence type="ECO:0000256" key="9">
    <source>
        <dbReference type="ARBA" id="ARBA00022630"/>
    </source>
</evidence>
<keyword evidence="14" id="KW-0653">Protein transport</keyword>
<protein>
    <recommendedName>
        <fullName evidence="18">Exportin-4</fullName>
    </recommendedName>
</protein>
<dbReference type="InterPro" id="IPR017972">
    <property type="entry name" value="Cyt_P450_CS"/>
</dbReference>
<dbReference type="InterPro" id="IPR036396">
    <property type="entry name" value="Cyt_P450_sf"/>
</dbReference>
<comment type="subcellular location">
    <subcellularLocation>
        <location evidence="4">Cytoplasm</location>
    </subcellularLocation>
    <subcellularLocation>
        <location evidence="3">Nucleus</location>
    </subcellularLocation>
</comment>
<evidence type="ECO:0000256" key="5">
    <source>
        <dbReference type="ARBA" id="ARBA00009466"/>
    </source>
</evidence>